<organism evidence="5 6">
    <name type="scientific">Mycolicibacterium hodleri</name>
    <dbReference type="NCBI Taxonomy" id="49897"/>
    <lineage>
        <taxon>Bacteria</taxon>
        <taxon>Bacillati</taxon>
        <taxon>Actinomycetota</taxon>
        <taxon>Actinomycetes</taxon>
        <taxon>Mycobacteriales</taxon>
        <taxon>Mycobacteriaceae</taxon>
        <taxon>Mycolicibacterium</taxon>
    </lineage>
</organism>
<reference evidence="5 6" key="1">
    <citation type="journal article" date="2019" name="Environ. Microbiol.">
        <title>Species interactions and distinct microbial communities in high Arctic permafrost affected cryosols are associated with the CH4 and CO2 gas fluxes.</title>
        <authorList>
            <person name="Altshuler I."/>
            <person name="Hamel J."/>
            <person name="Turney S."/>
            <person name="Magnuson E."/>
            <person name="Levesque R."/>
            <person name="Greer C."/>
            <person name="Whyte L.G."/>
        </authorList>
    </citation>
    <scope>NUCLEOTIDE SEQUENCE [LARGE SCALE GENOMIC DNA]</scope>
    <source>
        <strain evidence="5 6">S5.20</strain>
    </source>
</reference>
<evidence type="ECO:0000256" key="2">
    <source>
        <dbReference type="ARBA" id="ARBA00022729"/>
    </source>
</evidence>
<keyword evidence="6" id="KW-1185">Reference proteome</keyword>
<feature type="domain" description="AB hydrolase-1" evidence="4">
    <location>
        <begin position="99"/>
        <end position="483"/>
    </location>
</feature>
<dbReference type="InterPro" id="IPR000073">
    <property type="entry name" value="AB_hydrolase_1"/>
</dbReference>
<dbReference type="Gene3D" id="3.40.50.1820">
    <property type="entry name" value="alpha/beta hydrolase"/>
    <property type="match status" value="1"/>
</dbReference>
<gene>
    <name evidence="5" type="ORF">EAH80_19890</name>
</gene>
<sequence length="508" mass="53833">MAAWTAMKLRRGVLAAALVVLLVAGCSRLVEGRGVVATPRPGTPISWSQCDVASSDVRIPAGAECGMLSVPVDYAKPDGDVARLAMIRFKATGNKIGSLVVNPGGPGESGVQAAASLVGAMPDSVRQRFDLVGFDPRGVGASTPAVWCNSDADNDKLRADPEVDYTPEGVAHIESETKDFVARCVEKMGDEFLANIGTESVAKDLDAIRIALGDQKLTYLGYSYGTRIGSAYAEAYPQNVRAMILDGAVDPNADPVEADIRQAAAFQKAFDDYAADCAKGPNCPLGTDPTKAVDVYLSLVEPLVENPAKTKDPRGLSYSDAVVGTILPLYSPNLWRHLTQGLSELKSGSGDTMLALADLYMGRDEQGHYNNSTDVRVAVNCVDEPPITDRKTVIDEDRRAREVAPFMSYKQFTGNAPLGTCAFWPVPATSKPHQIEVAGLPPVLVVSTTNDPATPYQAGVDLAKQLGGSLLTFEGTQHTVVFQGNACVDDIAAKYLIDVVVPPANATC</sequence>
<dbReference type="InterPro" id="IPR029058">
    <property type="entry name" value="AB_hydrolase_fold"/>
</dbReference>
<evidence type="ECO:0000313" key="5">
    <source>
        <dbReference type="EMBL" id="TPG32523.1"/>
    </source>
</evidence>
<evidence type="ECO:0000259" key="4">
    <source>
        <dbReference type="Pfam" id="PF00561"/>
    </source>
</evidence>
<dbReference type="GO" id="GO:0016787">
    <property type="term" value="F:hydrolase activity"/>
    <property type="evidence" value="ECO:0007669"/>
    <property type="project" value="UniProtKB-KW"/>
</dbReference>
<dbReference type="SUPFAM" id="SSF53474">
    <property type="entry name" value="alpha/beta-Hydrolases"/>
    <property type="match status" value="1"/>
</dbReference>
<dbReference type="InterPro" id="IPR051601">
    <property type="entry name" value="Serine_prot/Carboxylest_S33"/>
</dbReference>
<accession>A0A502E4F6</accession>
<keyword evidence="3 5" id="KW-0378">Hydrolase</keyword>
<name>A0A502E4F6_9MYCO</name>
<evidence type="ECO:0000256" key="3">
    <source>
        <dbReference type="ARBA" id="ARBA00022801"/>
    </source>
</evidence>
<keyword evidence="2" id="KW-0732">Signal</keyword>
<dbReference type="EMBL" id="RCZG01000008">
    <property type="protein sequence ID" value="TPG32523.1"/>
    <property type="molecule type" value="Genomic_DNA"/>
</dbReference>
<comment type="caution">
    <text evidence="5">The sequence shown here is derived from an EMBL/GenBank/DDBJ whole genome shotgun (WGS) entry which is preliminary data.</text>
</comment>
<dbReference type="OrthoDB" id="3252468at2"/>
<evidence type="ECO:0000313" key="6">
    <source>
        <dbReference type="Proteomes" id="UP000320095"/>
    </source>
</evidence>
<dbReference type="Proteomes" id="UP000320095">
    <property type="component" value="Unassembled WGS sequence"/>
</dbReference>
<dbReference type="PANTHER" id="PTHR43248:SF29">
    <property type="entry name" value="TRIPEPTIDYL AMINOPEPTIDASE"/>
    <property type="match status" value="1"/>
</dbReference>
<proteinExistence type="inferred from homology"/>
<protein>
    <submittedName>
        <fullName evidence="5">Alpha/beta hydrolase</fullName>
    </submittedName>
</protein>
<dbReference type="AlphaFoldDB" id="A0A502E4F6"/>
<comment type="similarity">
    <text evidence="1">Belongs to the peptidase S33 family.</text>
</comment>
<dbReference type="Pfam" id="PF00561">
    <property type="entry name" value="Abhydrolase_1"/>
    <property type="match status" value="1"/>
</dbReference>
<evidence type="ECO:0000256" key="1">
    <source>
        <dbReference type="ARBA" id="ARBA00010088"/>
    </source>
</evidence>
<dbReference type="PANTHER" id="PTHR43248">
    <property type="entry name" value="2-SUCCINYL-6-HYDROXY-2,4-CYCLOHEXADIENE-1-CARBOXYLATE SYNTHASE"/>
    <property type="match status" value="1"/>
</dbReference>